<dbReference type="CDD" id="cd00565">
    <property type="entry name" value="Ubl_ThiS"/>
    <property type="match status" value="1"/>
</dbReference>
<name>A0A679J5R5_9HYPH</name>
<dbReference type="EMBL" id="LR743504">
    <property type="protein sequence ID" value="CAA2103294.1"/>
    <property type="molecule type" value="Genomic_DNA"/>
</dbReference>
<dbReference type="InterPro" id="IPR016155">
    <property type="entry name" value="Mopterin_synth/thiamin_S_b"/>
</dbReference>
<dbReference type="NCBIfam" id="TIGR01683">
    <property type="entry name" value="thiS"/>
    <property type="match status" value="1"/>
</dbReference>
<dbReference type="InterPro" id="IPR012675">
    <property type="entry name" value="Beta-grasp_dom_sf"/>
</dbReference>
<sequence length="70" mass="7666">MRLTINGHPREVEAADLSTLFHIEAEEVGIESPQGIAIALNGTVIRRRDWDKTPVAEGDKVEIVRAMQGG</sequence>
<accession>A0A679J5R5</accession>
<organism evidence="1">
    <name type="scientific">Methylobacterium bullatum</name>
    <dbReference type="NCBI Taxonomy" id="570505"/>
    <lineage>
        <taxon>Bacteria</taxon>
        <taxon>Pseudomonadati</taxon>
        <taxon>Pseudomonadota</taxon>
        <taxon>Alphaproteobacteria</taxon>
        <taxon>Hyphomicrobiales</taxon>
        <taxon>Methylobacteriaceae</taxon>
        <taxon>Methylobacterium</taxon>
    </lineage>
</organism>
<dbReference type="Gene3D" id="3.10.20.30">
    <property type="match status" value="1"/>
</dbReference>
<dbReference type="PANTHER" id="PTHR34472">
    <property type="entry name" value="SULFUR CARRIER PROTEIN THIS"/>
    <property type="match status" value="1"/>
</dbReference>
<evidence type="ECO:0000313" key="1">
    <source>
        <dbReference type="EMBL" id="CAA2103294.1"/>
    </source>
</evidence>
<dbReference type="PANTHER" id="PTHR34472:SF1">
    <property type="entry name" value="SULFUR CARRIER PROTEIN THIS"/>
    <property type="match status" value="1"/>
</dbReference>
<dbReference type="SUPFAM" id="SSF54285">
    <property type="entry name" value="MoaD/ThiS"/>
    <property type="match status" value="1"/>
</dbReference>
<dbReference type="InterPro" id="IPR003749">
    <property type="entry name" value="ThiS/MoaD-like"/>
</dbReference>
<evidence type="ECO:0008006" key="2">
    <source>
        <dbReference type="Google" id="ProtNLM"/>
    </source>
</evidence>
<proteinExistence type="predicted"/>
<dbReference type="AlphaFoldDB" id="A0A679J5R5"/>
<reference evidence="1" key="1">
    <citation type="submission" date="2019-12" db="EMBL/GenBank/DDBJ databases">
        <authorList>
            <person name="Cremers G."/>
        </authorList>
    </citation>
    <scope>NUCLEOTIDE SEQUENCE</scope>
    <source>
        <strain evidence="1">Mbul1</strain>
    </source>
</reference>
<protein>
    <recommendedName>
        <fullName evidence="2">Sulfur carrier protein ThiS</fullName>
    </recommendedName>
</protein>
<dbReference type="InterPro" id="IPR010035">
    <property type="entry name" value="Thi_S"/>
</dbReference>
<gene>
    <name evidence="1" type="ORF">MBUL_02121</name>
</gene>
<dbReference type="Pfam" id="PF02597">
    <property type="entry name" value="ThiS"/>
    <property type="match status" value="1"/>
</dbReference>